<organism evidence="2 3">
    <name type="scientific">Apiospora kogelbergensis</name>
    <dbReference type="NCBI Taxonomy" id="1337665"/>
    <lineage>
        <taxon>Eukaryota</taxon>
        <taxon>Fungi</taxon>
        <taxon>Dikarya</taxon>
        <taxon>Ascomycota</taxon>
        <taxon>Pezizomycotina</taxon>
        <taxon>Sordariomycetes</taxon>
        <taxon>Xylariomycetidae</taxon>
        <taxon>Amphisphaeriales</taxon>
        <taxon>Apiosporaceae</taxon>
        <taxon>Apiospora</taxon>
    </lineage>
</organism>
<accession>A0AAW0QPM8</accession>
<feature type="region of interest" description="Disordered" evidence="1">
    <location>
        <begin position="256"/>
        <end position="281"/>
    </location>
</feature>
<sequence>MASPSSQDGDGQSSSSCTAREIGVRSRARYWSPFELQAVCALVCKGAHLGSPLSFASKLNKILHGKDDSKDIDVDDIEELLHRIKTEKVAALAFIQRQGVFRITRAQMRVFARDLGFDGTQAEWEGGRKEKAMQARKARLDEEAAKRDCNTAADGTRIDRWTPSQRVQVSQTDARIPGHMQDSVLPTRYVANRTPSHGEDSWISGIADRTDRRAAGYTTSTPVWGNPSPMQPPGWGYMPPSAGFGGIAWGTTAFMTSRGSTPPWRSGQHWGPAYQDDPKEK</sequence>
<evidence type="ECO:0000256" key="1">
    <source>
        <dbReference type="SAM" id="MobiDB-lite"/>
    </source>
</evidence>
<comment type="caution">
    <text evidence="2">The sequence shown here is derived from an EMBL/GenBank/DDBJ whole genome shotgun (WGS) entry which is preliminary data.</text>
</comment>
<evidence type="ECO:0000313" key="2">
    <source>
        <dbReference type="EMBL" id="KAK8113687.1"/>
    </source>
</evidence>
<dbReference type="EMBL" id="JAQQWP010000006">
    <property type="protein sequence ID" value="KAK8113687.1"/>
    <property type="molecule type" value="Genomic_DNA"/>
</dbReference>
<dbReference type="AlphaFoldDB" id="A0AAW0QPM8"/>
<dbReference type="Proteomes" id="UP001392437">
    <property type="component" value="Unassembled WGS sequence"/>
</dbReference>
<gene>
    <name evidence="2" type="ORF">PG999_005756</name>
</gene>
<proteinExistence type="predicted"/>
<reference evidence="2 3" key="1">
    <citation type="submission" date="2023-01" db="EMBL/GenBank/DDBJ databases">
        <title>Analysis of 21 Apiospora genomes using comparative genomics revels a genus with tremendous synthesis potential of carbohydrate active enzymes and secondary metabolites.</title>
        <authorList>
            <person name="Sorensen T."/>
        </authorList>
    </citation>
    <scope>NUCLEOTIDE SEQUENCE [LARGE SCALE GENOMIC DNA]</scope>
    <source>
        <strain evidence="2 3">CBS 117206</strain>
    </source>
</reference>
<evidence type="ECO:0000313" key="3">
    <source>
        <dbReference type="Proteomes" id="UP001392437"/>
    </source>
</evidence>
<protein>
    <submittedName>
        <fullName evidence="2">Phosphatidylinositol 4-kinase pik1alpha protein</fullName>
    </submittedName>
</protein>
<name>A0AAW0QPM8_9PEZI</name>
<keyword evidence="3" id="KW-1185">Reference proteome</keyword>